<dbReference type="AlphaFoldDB" id="A0A5E4CFT1"/>
<evidence type="ECO:0000313" key="1">
    <source>
        <dbReference type="EMBL" id="VTJ80645.1"/>
    </source>
</evidence>
<comment type="caution">
    <text evidence="1">The sequence shown here is derived from an EMBL/GenBank/DDBJ whole genome shotgun (WGS) entry which is preliminary data.</text>
</comment>
<gene>
    <name evidence="1" type="ORF">MONAX_5E042312</name>
</gene>
<name>A0A5E4CFT1_MARMO</name>
<keyword evidence="2" id="KW-1185">Reference proteome</keyword>
<dbReference type="Proteomes" id="UP000335636">
    <property type="component" value="Unassembled WGS sequence"/>
</dbReference>
<evidence type="ECO:0000313" key="2">
    <source>
        <dbReference type="Proteomes" id="UP000335636"/>
    </source>
</evidence>
<reference evidence="1" key="1">
    <citation type="submission" date="2019-04" db="EMBL/GenBank/DDBJ databases">
        <authorList>
            <person name="Alioto T."/>
            <person name="Alioto T."/>
        </authorList>
    </citation>
    <scope>NUCLEOTIDE SEQUENCE [LARGE SCALE GENOMIC DNA]</scope>
</reference>
<feature type="non-terminal residue" evidence="1">
    <location>
        <position position="1"/>
    </location>
</feature>
<dbReference type="EMBL" id="CABDUW010001328">
    <property type="protein sequence ID" value="VTJ80645.1"/>
    <property type="molecule type" value="Genomic_DNA"/>
</dbReference>
<accession>A0A5E4CFT1</accession>
<sequence length="139" mass="16365">EQLQTFTMERDQILAVLNEKTKENTQLQTEHQKMKDTVTAKAATLISFKKKIKKLSTKFENSDQGMFKETLQNLSYIIREKDIETDALSQKSQTLFEVLRTSGTSHEVQGVNSHQFKELLQERDELKQQVKKRRNENYR</sequence>
<proteinExistence type="predicted"/>
<organism evidence="1 2">
    <name type="scientific">Marmota monax</name>
    <name type="common">Woodchuck</name>
    <dbReference type="NCBI Taxonomy" id="9995"/>
    <lineage>
        <taxon>Eukaryota</taxon>
        <taxon>Metazoa</taxon>
        <taxon>Chordata</taxon>
        <taxon>Craniata</taxon>
        <taxon>Vertebrata</taxon>
        <taxon>Euteleostomi</taxon>
        <taxon>Mammalia</taxon>
        <taxon>Eutheria</taxon>
        <taxon>Euarchontoglires</taxon>
        <taxon>Glires</taxon>
        <taxon>Rodentia</taxon>
        <taxon>Sciuromorpha</taxon>
        <taxon>Sciuridae</taxon>
        <taxon>Xerinae</taxon>
        <taxon>Marmotini</taxon>
        <taxon>Marmota</taxon>
    </lineage>
</organism>
<protein>
    <submittedName>
        <fullName evidence="1">Uncharacterized protein</fullName>
    </submittedName>
</protein>